<sequence length="171" mass="18079">MDMNEIMKLIQAVSDYGLTSFELEEGNMKISLKRKKEVIAVQAPGVGAATVSAAEPEMKEVNLGSSIITSSAPAPAEAVSASQETPAASADIASDKVVTSPLVGVFYSASSPEAEPFVKVGDRIKKGQVLGIIEAMKLMNEIESEYDGVVEAILVNNEDTVEFGQPLFRIG</sequence>
<dbReference type="InterPro" id="IPR050709">
    <property type="entry name" value="Biotin_Carboxyl_Carrier/Decarb"/>
</dbReference>
<name>A0A9D1GJB2_9FIRM</name>
<dbReference type="FunFam" id="2.40.50.100:FF:000003">
    <property type="entry name" value="Acetyl-CoA carboxylase biotin carboxyl carrier protein"/>
    <property type="match status" value="1"/>
</dbReference>
<keyword evidence="7 8" id="KW-0092">Biotin</keyword>
<dbReference type="Gene3D" id="2.40.50.100">
    <property type="match status" value="1"/>
</dbReference>
<reference evidence="10" key="2">
    <citation type="journal article" date="2021" name="PeerJ">
        <title>Extensive microbial diversity within the chicken gut microbiome revealed by metagenomics and culture.</title>
        <authorList>
            <person name="Gilroy R."/>
            <person name="Ravi A."/>
            <person name="Getino M."/>
            <person name="Pursley I."/>
            <person name="Horton D.L."/>
            <person name="Alikhan N.F."/>
            <person name="Baker D."/>
            <person name="Gharbi K."/>
            <person name="Hall N."/>
            <person name="Watson M."/>
            <person name="Adriaenssens E.M."/>
            <person name="Foster-Nyarko E."/>
            <person name="Jarju S."/>
            <person name="Secka A."/>
            <person name="Antonio M."/>
            <person name="Oren A."/>
            <person name="Chaudhuri R.R."/>
            <person name="La Ragione R."/>
            <person name="Hildebrand F."/>
            <person name="Pallen M.J."/>
        </authorList>
    </citation>
    <scope>NUCLEOTIDE SEQUENCE</scope>
    <source>
        <strain evidence="10">CHK123-3438</strain>
    </source>
</reference>
<proteinExistence type="predicted"/>
<evidence type="ECO:0000256" key="3">
    <source>
        <dbReference type="ARBA" id="ARBA00022516"/>
    </source>
</evidence>
<keyword evidence="4 8" id="KW-0276">Fatty acid metabolism</keyword>
<evidence type="ECO:0000256" key="8">
    <source>
        <dbReference type="RuleBase" id="RU364072"/>
    </source>
</evidence>
<dbReference type="PROSITE" id="PS00188">
    <property type="entry name" value="BIOTIN"/>
    <property type="match status" value="1"/>
</dbReference>
<dbReference type="GO" id="GO:0009317">
    <property type="term" value="C:acetyl-CoA carboxylase complex"/>
    <property type="evidence" value="ECO:0007669"/>
    <property type="project" value="InterPro"/>
</dbReference>
<keyword evidence="3 8" id="KW-0444">Lipid biosynthesis</keyword>
<dbReference type="Pfam" id="PF00364">
    <property type="entry name" value="Biotin_lipoyl"/>
    <property type="match status" value="1"/>
</dbReference>
<evidence type="ECO:0000313" key="11">
    <source>
        <dbReference type="Proteomes" id="UP000886860"/>
    </source>
</evidence>
<dbReference type="PRINTS" id="PR01071">
    <property type="entry name" value="ACOABIOTINCC"/>
</dbReference>
<dbReference type="GO" id="GO:0003989">
    <property type="term" value="F:acetyl-CoA carboxylase activity"/>
    <property type="evidence" value="ECO:0007669"/>
    <property type="project" value="InterPro"/>
</dbReference>
<dbReference type="SUPFAM" id="SSF51230">
    <property type="entry name" value="Single hybrid motif"/>
    <property type="match status" value="1"/>
</dbReference>
<gene>
    <name evidence="10" type="primary">accB</name>
    <name evidence="10" type="ORF">IAB60_08850</name>
</gene>
<dbReference type="InterPro" id="IPR001882">
    <property type="entry name" value="Biotin_BS"/>
</dbReference>
<dbReference type="InterPro" id="IPR000089">
    <property type="entry name" value="Biotin_lipoyl"/>
</dbReference>
<dbReference type="Proteomes" id="UP000886860">
    <property type="component" value="Unassembled WGS sequence"/>
</dbReference>
<keyword evidence="6 8" id="KW-0275">Fatty acid biosynthesis</keyword>
<evidence type="ECO:0000256" key="7">
    <source>
        <dbReference type="ARBA" id="ARBA00023267"/>
    </source>
</evidence>
<accession>A0A9D1GJB2</accession>
<evidence type="ECO:0000313" key="10">
    <source>
        <dbReference type="EMBL" id="HIT42182.1"/>
    </source>
</evidence>
<comment type="caution">
    <text evidence="10">The sequence shown here is derived from an EMBL/GenBank/DDBJ whole genome shotgun (WGS) entry which is preliminary data.</text>
</comment>
<dbReference type="PANTHER" id="PTHR45266:SF3">
    <property type="entry name" value="OXALOACETATE DECARBOXYLASE ALPHA CHAIN"/>
    <property type="match status" value="1"/>
</dbReference>
<evidence type="ECO:0000256" key="4">
    <source>
        <dbReference type="ARBA" id="ARBA00022832"/>
    </source>
</evidence>
<keyword evidence="5 8" id="KW-0443">Lipid metabolism</keyword>
<reference evidence="10" key="1">
    <citation type="submission" date="2020-10" db="EMBL/GenBank/DDBJ databases">
        <authorList>
            <person name="Gilroy R."/>
        </authorList>
    </citation>
    <scope>NUCLEOTIDE SEQUENCE</scope>
    <source>
        <strain evidence="10">CHK123-3438</strain>
    </source>
</reference>
<organism evidence="10 11">
    <name type="scientific">Candidatus Caccovicinus merdipullorum</name>
    <dbReference type="NCBI Taxonomy" id="2840724"/>
    <lineage>
        <taxon>Bacteria</taxon>
        <taxon>Bacillati</taxon>
        <taxon>Bacillota</taxon>
        <taxon>Clostridia</taxon>
        <taxon>Eubacteriales</taxon>
        <taxon>Candidatus Caccovicinus</taxon>
    </lineage>
</organism>
<evidence type="ECO:0000256" key="5">
    <source>
        <dbReference type="ARBA" id="ARBA00023098"/>
    </source>
</evidence>
<dbReference type="GO" id="GO:0006633">
    <property type="term" value="P:fatty acid biosynthetic process"/>
    <property type="evidence" value="ECO:0007669"/>
    <property type="project" value="UniProtKB-KW"/>
</dbReference>
<evidence type="ECO:0000259" key="9">
    <source>
        <dbReference type="PROSITE" id="PS50968"/>
    </source>
</evidence>
<comment type="function">
    <text evidence="8">This protein is a component of the acetyl coenzyme A carboxylase complex; first, biotin carboxylase catalyzes the carboxylation of the carrier protein and then the transcarboxylase transfers the carboxyl group to form malonyl-CoA.</text>
</comment>
<dbReference type="CDD" id="cd06850">
    <property type="entry name" value="biotinyl_domain"/>
    <property type="match status" value="1"/>
</dbReference>
<protein>
    <recommendedName>
        <fullName evidence="2 8">Biotin carboxyl carrier protein of acetyl-CoA carboxylase</fullName>
    </recommendedName>
</protein>
<comment type="pathway">
    <text evidence="1 8">Lipid metabolism; fatty acid biosynthesis.</text>
</comment>
<evidence type="ECO:0000256" key="6">
    <source>
        <dbReference type="ARBA" id="ARBA00023160"/>
    </source>
</evidence>
<feature type="domain" description="Lipoyl-binding" evidence="9">
    <location>
        <begin position="87"/>
        <end position="171"/>
    </location>
</feature>
<dbReference type="NCBIfam" id="TIGR00531">
    <property type="entry name" value="BCCP"/>
    <property type="match status" value="1"/>
</dbReference>
<dbReference type="InterPro" id="IPR001249">
    <property type="entry name" value="AcCoA_biotinCC"/>
</dbReference>
<evidence type="ECO:0000256" key="2">
    <source>
        <dbReference type="ARBA" id="ARBA00017562"/>
    </source>
</evidence>
<dbReference type="InterPro" id="IPR011053">
    <property type="entry name" value="Single_hybrid_motif"/>
</dbReference>
<dbReference type="PROSITE" id="PS50968">
    <property type="entry name" value="BIOTINYL_LIPOYL"/>
    <property type="match status" value="1"/>
</dbReference>
<dbReference type="EMBL" id="DVKS01000153">
    <property type="protein sequence ID" value="HIT42182.1"/>
    <property type="molecule type" value="Genomic_DNA"/>
</dbReference>
<dbReference type="AlphaFoldDB" id="A0A9D1GJB2"/>
<dbReference type="PANTHER" id="PTHR45266">
    <property type="entry name" value="OXALOACETATE DECARBOXYLASE ALPHA CHAIN"/>
    <property type="match status" value="1"/>
</dbReference>
<evidence type="ECO:0000256" key="1">
    <source>
        <dbReference type="ARBA" id="ARBA00005194"/>
    </source>
</evidence>